<dbReference type="GO" id="GO:0000105">
    <property type="term" value="P:L-histidine biosynthetic process"/>
    <property type="evidence" value="ECO:0007669"/>
    <property type="project" value="UniProtKB-UniRule"/>
</dbReference>
<comment type="similarity">
    <text evidence="6">Belongs to the imidazoleglycerol-phosphate dehydratase family.</text>
</comment>
<dbReference type="AlphaFoldDB" id="A0A0F2LS09"/>
<comment type="pathway">
    <text evidence="1 6">Amino-acid biosynthesis; L-histidine biosynthesis; L-histidine from 5-phospho-alpha-D-ribose 1-diphosphate: step 6/9.</text>
</comment>
<dbReference type="FunFam" id="3.30.230.40:FF:000003">
    <property type="entry name" value="Imidazoleglycerol-phosphate dehydratase HisB"/>
    <property type="match status" value="1"/>
</dbReference>
<dbReference type="NCBIfam" id="NF010121">
    <property type="entry name" value="PRK13598.1"/>
    <property type="match status" value="1"/>
</dbReference>
<keyword evidence="5 6" id="KW-0456">Lyase</keyword>
<dbReference type="InterPro" id="IPR020568">
    <property type="entry name" value="Ribosomal_Su5_D2-typ_SF"/>
</dbReference>
<dbReference type="InterPro" id="IPR038494">
    <property type="entry name" value="IGPD_sf"/>
</dbReference>
<dbReference type="EMBL" id="JZWS02000001">
    <property type="protein sequence ID" value="MCL7343121.1"/>
    <property type="molecule type" value="Genomic_DNA"/>
</dbReference>
<evidence type="ECO:0000256" key="3">
    <source>
        <dbReference type="ARBA" id="ARBA00022605"/>
    </source>
</evidence>
<evidence type="ECO:0000313" key="8">
    <source>
        <dbReference type="EMBL" id="MCL7343121.1"/>
    </source>
</evidence>
<evidence type="ECO:0000256" key="1">
    <source>
        <dbReference type="ARBA" id="ARBA00005047"/>
    </source>
</evidence>
<dbReference type="PROSITE" id="PS00955">
    <property type="entry name" value="IGP_DEHYDRATASE_2"/>
    <property type="match status" value="1"/>
</dbReference>
<reference evidence="7" key="1">
    <citation type="submission" date="2015-03" db="EMBL/GenBank/DDBJ databases">
        <title>Metagenome Sequencing of an Archaeal-Dominated Microbial Community from a Hot Spring at the Los Azufres Geothermal Field, Mexico.</title>
        <authorList>
            <person name="Servin-Garciduenas L.E."/>
            <person name="Martinez-Romero E."/>
        </authorList>
    </citation>
    <scope>NUCLEOTIDE SEQUENCE [LARGE SCALE GENOMIC DNA]</scope>
    <source>
        <strain evidence="7">AZ1-454</strain>
    </source>
</reference>
<comment type="subcellular location">
    <subcellularLocation>
        <location evidence="6">Cytoplasm</location>
    </subcellularLocation>
</comment>
<dbReference type="InterPro" id="IPR020565">
    <property type="entry name" value="ImidazoleglycerP_deHydtase_CS"/>
</dbReference>
<dbReference type="GO" id="GO:0005737">
    <property type="term" value="C:cytoplasm"/>
    <property type="evidence" value="ECO:0007669"/>
    <property type="project" value="UniProtKB-SubCell"/>
</dbReference>
<dbReference type="EMBL" id="JZWS01000002">
    <property type="protein sequence ID" value="KJR79639.1"/>
    <property type="molecule type" value="Genomic_DNA"/>
</dbReference>
<dbReference type="Gene3D" id="3.30.230.40">
    <property type="entry name" value="Imidazole glycerol phosphate dehydratase, domain 1"/>
    <property type="match status" value="2"/>
</dbReference>
<keyword evidence="4 6" id="KW-0368">Histidine biosynthesis</keyword>
<proteinExistence type="inferred from homology"/>
<keyword evidence="3 6" id="KW-0028">Amino-acid biosynthesis</keyword>
<name>A0A0F2LS09_9CREN</name>
<evidence type="ECO:0000256" key="4">
    <source>
        <dbReference type="ARBA" id="ARBA00023102"/>
    </source>
</evidence>
<dbReference type="GO" id="GO:0004424">
    <property type="term" value="F:imidazoleglycerol-phosphate dehydratase activity"/>
    <property type="evidence" value="ECO:0007669"/>
    <property type="project" value="UniProtKB-UniRule"/>
</dbReference>
<evidence type="ECO:0000313" key="7">
    <source>
        <dbReference type="EMBL" id="KJR79639.1"/>
    </source>
</evidence>
<comment type="catalytic activity">
    <reaction evidence="6">
        <text>D-erythro-1-(imidazol-4-yl)glycerol 3-phosphate = 3-(imidazol-4-yl)-2-oxopropyl phosphate + H2O</text>
        <dbReference type="Rhea" id="RHEA:11040"/>
        <dbReference type="ChEBI" id="CHEBI:15377"/>
        <dbReference type="ChEBI" id="CHEBI:57766"/>
        <dbReference type="ChEBI" id="CHEBI:58278"/>
        <dbReference type="EC" id="4.2.1.19"/>
    </reaction>
</comment>
<accession>A0A0F2LS09</accession>
<dbReference type="UniPathway" id="UPA00031">
    <property type="reaction ID" value="UER00011"/>
</dbReference>
<evidence type="ECO:0000256" key="2">
    <source>
        <dbReference type="ARBA" id="ARBA00016664"/>
    </source>
</evidence>
<dbReference type="CDD" id="cd07914">
    <property type="entry name" value="IGPD"/>
    <property type="match status" value="1"/>
</dbReference>
<dbReference type="PANTHER" id="PTHR23133">
    <property type="entry name" value="IMIDAZOLEGLYCEROL-PHOSPHATE DEHYDRATASE HIS7"/>
    <property type="match status" value="1"/>
</dbReference>
<reference evidence="8" key="2">
    <citation type="submission" date="2022-05" db="EMBL/GenBank/DDBJ databases">
        <title>Metagenome Sequencing of an Archaeal-Dominated Microbial Community from a Hot Spring at the Los Azufres Geothermal Field, Mexico.</title>
        <authorList>
            <person name="Marin-Paredes R."/>
            <person name="Martinez-Romero E."/>
            <person name="Servin-Garciduenas L.E."/>
        </authorList>
    </citation>
    <scope>NUCLEOTIDE SEQUENCE</scope>
    <source>
        <strain evidence="8">AZ1-454</strain>
    </source>
</reference>
<dbReference type="PATRIC" id="fig|1326980.8.peg.776"/>
<sequence length="186" mass="20654">MRETKETRVEVEINLDSPGEIKVETPVPFFNHMLYTLLFYMRATSKVKGEDKQGYDDHHIVEDVAITLGTVLKEALGNKEGIKRFSHQIIPMDEALVMLALDISGRPYSKVELNLKRESIGGLSTENVPHFFSSLATNAGITLHLIQLRGENDHHVIEASFKALGLALYDATRVVYGGVTSTKGSL</sequence>
<organism evidence="7">
    <name type="scientific">Candidatus Aramenus sulfurataquae</name>
    <dbReference type="NCBI Taxonomy" id="1326980"/>
    <lineage>
        <taxon>Archaea</taxon>
        <taxon>Thermoproteota</taxon>
        <taxon>Thermoprotei</taxon>
        <taxon>Sulfolobales</taxon>
        <taxon>Sulfolobaceae</taxon>
        <taxon>Candidatus Aramenus</taxon>
    </lineage>
</organism>
<dbReference type="PROSITE" id="PS00954">
    <property type="entry name" value="IGP_DEHYDRATASE_1"/>
    <property type="match status" value="1"/>
</dbReference>
<dbReference type="InterPro" id="IPR000807">
    <property type="entry name" value="ImidazoleglycerolP_deHydtase"/>
</dbReference>
<dbReference type="EC" id="4.2.1.19" evidence="6"/>
<dbReference type="Pfam" id="PF00475">
    <property type="entry name" value="IGPD"/>
    <property type="match status" value="1"/>
</dbReference>
<dbReference type="PANTHER" id="PTHR23133:SF2">
    <property type="entry name" value="IMIDAZOLEGLYCEROL-PHOSPHATE DEHYDRATASE"/>
    <property type="match status" value="1"/>
</dbReference>
<gene>
    <name evidence="6 7" type="primary">hisB</name>
    <name evidence="8" type="synonym">hisBd</name>
    <name evidence="8" type="ORF">TQ35_000840</name>
    <name evidence="7" type="ORF">TQ35_00550</name>
</gene>
<comment type="caution">
    <text evidence="7">The sequence shown here is derived from an EMBL/GenBank/DDBJ whole genome shotgun (WGS) entry which is preliminary data.</text>
</comment>
<keyword evidence="6" id="KW-0963">Cytoplasm</keyword>
<evidence type="ECO:0000256" key="5">
    <source>
        <dbReference type="ARBA" id="ARBA00023239"/>
    </source>
</evidence>
<dbReference type="HAMAP" id="MF_00076">
    <property type="entry name" value="HisB"/>
    <property type="match status" value="1"/>
</dbReference>
<evidence type="ECO:0000256" key="6">
    <source>
        <dbReference type="HAMAP-Rule" id="MF_00076"/>
    </source>
</evidence>
<dbReference type="NCBIfam" id="NF002114">
    <property type="entry name" value="PRK00951.2-4"/>
    <property type="match status" value="1"/>
</dbReference>
<dbReference type="SUPFAM" id="SSF54211">
    <property type="entry name" value="Ribosomal protein S5 domain 2-like"/>
    <property type="match status" value="2"/>
</dbReference>
<protein>
    <recommendedName>
        <fullName evidence="2 6">Imidazoleglycerol-phosphate dehydratase</fullName>
        <shortName evidence="6">IGPD</shortName>
        <ecNumber evidence="6">4.2.1.19</ecNumber>
    </recommendedName>
</protein>
<dbReference type="FunFam" id="3.30.230.40:FF:000001">
    <property type="entry name" value="Imidazoleglycerol-phosphate dehydratase HisB"/>
    <property type="match status" value="1"/>
</dbReference>